<organism evidence="2 3">
    <name type="scientific">Flavobacterium suzhouense</name>
    <dbReference type="NCBI Taxonomy" id="1529638"/>
    <lineage>
        <taxon>Bacteria</taxon>
        <taxon>Pseudomonadati</taxon>
        <taxon>Bacteroidota</taxon>
        <taxon>Flavobacteriia</taxon>
        <taxon>Flavobacteriales</taxon>
        <taxon>Flavobacteriaceae</taxon>
        <taxon>Flavobacterium</taxon>
    </lineage>
</organism>
<proteinExistence type="predicted"/>
<feature type="compositionally biased region" description="Polar residues" evidence="1">
    <location>
        <begin position="504"/>
        <end position="514"/>
    </location>
</feature>
<evidence type="ECO:0000313" key="2">
    <source>
        <dbReference type="EMBL" id="MFD2600907.1"/>
    </source>
</evidence>
<comment type="caution">
    <text evidence="2">The sequence shown here is derived from an EMBL/GenBank/DDBJ whole genome shotgun (WGS) entry which is preliminary data.</text>
</comment>
<dbReference type="EMBL" id="JBHUMD010000004">
    <property type="protein sequence ID" value="MFD2600907.1"/>
    <property type="molecule type" value="Genomic_DNA"/>
</dbReference>
<dbReference type="PROSITE" id="PS51257">
    <property type="entry name" value="PROKAR_LIPOPROTEIN"/>
    <property type="match status" value="1"/>
</dbReference>
<dbReference type="Proteomes" id="UP001597480">
    <property type="component" value="Unassembled WGS sequence"/>
</dbReference>
<feature type="region of interest" description="Disordered" evidence="1">
    <location>
        <begin position="484"/>
        <end position="514"/>
    </location>
</feature>
<dbReference type="SUPFAM" id="SSF48452">
    <property type="entry name" value="TPR-like"/>
    <property type="match status" value="1"/>
</dbReference>
<evidence type="ECO:0000313" key="3">
    <source>
        <dbReference type="Proteomes" id="UP001597480"/>
    </source>
</evidence>
<accession>A0ABW5NSV9</accession>
<dbReference type="InterPro" id="IPR011990">
    <property type="entry name" value="TPR-like_helical_dom_sf"/>
</dbReference>
<gene>
    <name evidence="2" type="ORF">ACFSR3_02455</name>
</gene>
<keyword evidence="3" id="KW-1185">Reference proteome</keyword>
<dbReference type="RefSeq" id="WP_379819570.1">
    <property type="nucleotide sequence ID" value="NZ_JBHUMD010000004.1"/>
</dbReference>
<sequence length="514" mass="57576">MLLKNTVSAISKTAAVLLLTGLYSCGTYNTKTTLESDLYNGQFKKAVNEIETNKFLNKDRNRLLYLMEKGKMEHLLGNYRASNLLFEKAYIMIDDKIRSNAGQVVAAKLTNPMAEPYKGEDFEKVTIHYYMALNYFHLGLPNEALVEAKRIDIKLLELNEKYKDNKNKYSRDAFSQILQGLIYESTGDINNAFIAYRNAAEIYDTDGGNFFGIAMPEQLKYDLARTAKQMGFIDDYNRYLKKYNLQPIELPKTGANGSLVQPDPAVPSGEAIIFWENGLAPAKDQIILTYSAANYWFYASYMEDGKLVDFFLPIPMGFNVGTVNAIAIPKYRKRESFYSRASILVNDRELPLETGQDFYPIAKQCLKDRMLREVVDIVARFAAKKAASAGLAALGKSMLGDDGEDIFRLGGDIAGAATEKADTRNWQSLPGTIGYARVPLQEGENKFTIKKYGPNGVVDTDVITIPYKKGLQIVNYFDLGRTQVNPDKPVEQPVTTESDEKTGATINTETPIKP</sequence>
<evidence type="ECO:0000256" key="1">
    <source>
        <dbReference type="SAM" id="MobiDB-lite"/>
    </source>
</evidence>
<reference evidence="3" key="1">
    <citation type="journal article" date="2019" name="Int. J. Syst. Evol. Microbiol.">
        <title>The Global Catalogue of Microorganisms (GCM) 10K type strain sequencing project: providing services to taxonomists for standard genome sequencing and annotation.</title>
        <authorList>
            <consortium name="The Broad Institute Genomics Platform"/>
            <consortium name="The Broad Institute Genome Sequencing Center for Infectious Disease"/>
            <person name="Wu L."/>
            <person name="Ma J."/>
        </authorList>
    </citation>
    <scope>NUCLEOTIDE SEQUENCE [LARGE SCALE GENOMIC DNA]</scope>
    <source>
        <strain evidence="3">KCTC 42107</strain>
    </source>
</reference>
<protein>
    <submittedName>
        <fullName evidence="2">COG3014 family protein</fullName>
    </submittedName>
</protein>
<dbReference type="Gene3D" id="1.25.40.10">
    <property type="entry name" value="Tetratricopeptide repeat domain"/>
    <property type="match status" value="1"/>
</dbReference>
<name>A0ABW5NSV9_9FLAO</name>